<feature type="compositionally biased region" description="Basic and acidic residues" evidence="13">
    <location>
        <begin position="46"/>
        <end position="56"/>
    </location>
</feature>
<evidence type="ECO:0000256" key="9">
    <source>
        <dbReference type="ARBA" id="ARBA00022982"/>
    </source>
</evidence>
<gene>
    <name evidence="15" type="ORF">ACN42_g5314</name>
</gene>
<keyword evidence="5" id="KW-0813">Transport</keyword>
<evidence type="ECO:0000256" key="5">
    <source>
        <dbReference type="ARBA" id="ARBA00022448"/>
    </source>
</evidence>
<dbReference type="GO" id="GO:0005743">
    <property type="term" value="C:mitochondrial inner membrane"/>
    <property type="evidence" value="ECO:0007669"/>
    <property type="project" value="UniProtKB-SubCell"/>
</dbReference>
<dbReference type="InterPro" id="IPR017384">
    <property type="entry name" value="NADH_Ub_cplx-1_asu_su-1"/>
</dbReference>
<keyword evidence="10 14" id="KW-1133">Transmembrane helix</keyword>
<evidence type="ECO:0000256" key="14">
    <source>
        <dbReference type="SAM" id="Phobius"/>
    </source>
</evidence>
<dbReference type="AlphaFoldDB" id="A0A124GRM9"/>
<accession>A0A124GRM9</accession>
<evidence type="ECO:0000313" key="16">
    <source>
        <dbReference type="Proteomes" id="UP000055045"/>
    </source>
</evidence>
<feature type="transmembrane region" description="Helical" evidence="14">
    <location>
        <begin position="7"/>
        <end position="28"/>
    </location>
</feature>
<keyword evidence="11" id="KW-0496">Mitochondrion</keyword>
<keyword evidence="6" id="KW-0679">Respiratory chain</keyword>
<keyword evidence="9" id="KW-0249">Electron transport</keyword>
<proteinExistence type="inferred from homology"/>
<evidence type="ECO:0000256" key="12">
    <source>
        <dbReference type="ARBA" id="ARBA00023136"/>
    </source>
</evidence>
<evidence type="ECO:0000313" key="15">
    <source>
        <dbReference type="EMBL" id="KUM61791.1"/>
    </source>
</evidence>
<comment type="caution">
    <text evidence="15">The sequence shown here is derived from an EMBL/GenBank/DDBJ whole genome shotgun (WGS) entry which is preliminary data.</text>
</comment>
<sequence length="117" mass="13324">MGVPFEALLPYGIIMTMFGVTGYGLHYVKRFANDGKKARWNQDLWDRQSDDGERSAHHGVIPRAVQQPQSAHRIRSQQPMEDRESDLLVSKIATSIPLRSTSAPFLLRDPTYPLQFL</sequence>
<dbReference type="PANTHER" id="PTHR17098:SF2">
    <property type="entry name" value="NADH DEHYDROGENASE [UBIQUINONE] 1 ALPHA SUBCOMPLEX SUBUNIT 1"/>
    <property type="match status" value="1"/>
</dbReference>
<dbReference type="STRING" id="48697.A0A124GRM9"/>
<protein>
    <recommendedName>
        <fullName evidence="4">NADH dehydrogenase [ubiquinone] 1 alpha subcomplex subunit 1</fullName>
    </recommendedName>
</protein>
<dbReference type="Pfam" id="PF15879">
    <property type="entry name" value="MWFE"/>
    <property type="match status" value="1"/>
</dbReference>
<evidence type="ECO:0000256" key="10">
    <source>
        <dbReference type="ARBA" id="ARBA00022989"/>
    </source>
</evidence>
<dbReference type="EMBL" id="LLXE01000121">
    <property type="protein sequence ID" value="KUM61791.1"/>
    <property type="molecule type" value="Genomic_DNA"/>
</dbReference>
<reference evidence="15 16" key="1">
    <citation type="submission" date="2015-10" db="EMBL/GenBank/DDBJ databases">
        <title>Genome sequencing of Penicillium freii.</title>
        <authorList>
            <person name="Nguyen H.D."/>
            <person name="Visagie C.M."/>
            <person name="Seifert K.A."/>
        </authorList>
    </citation>
    <scope>NUCLEOTIDE SEQUENCE [LARGE SCALE GENOMIC DNA]</scope>
    <source>
        <strain evidence="15 16">DAOM 242723</strain>
    </source>
</reference>
<comment type="similarity">
    <text evidence="3">Belongs to the complex I NDUFA1 subunit family.</text>
</comment>
<comment type="subcellular location">
    <subcellularLocation>
        <location evidence="2">Mitochondrion inner membrane</location>
        <topology evidence="2">Single-pass membrane protein</topology>
        <orientation evidence="2">Matrix side</orientation>
    </subcellularLocation>
</comment>
<evidence type="ECO:0000256" key="2">
    <source>
        <dbReference type="ARBA" id="ARBA00004298"/>
    </source>
</evidence>
<evidence type="ECO:0000256" key="1">
    <source>
        <dbReference type="ARBA" id="ARBA00003195"/>
    </source>
</evidence>
<keyword evidence="16" id="KW-1185">Reference proteome</keyword>
<evidence type="ECO:0000256" key="4">
    <source>
        <dbReference type="ARBA" id="ARBA00016392"/>
    </source>
</evidence>
<evidence type="ECO:0000256" key="11">
    <source>
        <dbReference type="ARBA" id="ARBA00023128"/>
    </source>
</evidence>
<name>A0A124GRM9_PENFR</name>
<evidence type="ECO:0000256" key="13">
    <source>
        <dbReference type="SAM" id="MobiDB-lite"/>
    </source>
</evidence>
<evidence type="ECO:0000256" key="6">
    <source>
        <dbReference type="ARBA" id="ARBA00022660"/>
    </source>
</evidence>
<evidence type="ECO:0000256" key="3">
    <source>
        <dbReference type="ARBA" id="ARBA00009960"/>
    </source>
</evidence>
<keyword evidence="12 14" id="KW-0472">Membrane</keyword>
<keyword evidence="8" id="KW-0999">Mitochondrion inner membrane</keyword>
<evidence type="ECO:0000256" key="7">
    <source>
        <dbReference type="ARBA" id="ARBA00022692"/>
    </source>
</evidence>
<keyword evidence="7 14" id="KW-0812">Transmembrane</keyword>
<dbReference type="Proteomes" id="UP000055045">
    <property type="component" value="Unassembled WGS sequence"/>
</dbReference>
<organism evidence="15 16">
    <name type="scientific">Penicillium freii</name>
    <dbReference type="NCBI Taxonomy" id="48697"/>
    <lineage>
        <taxon>Eukaryota</taxon>
        <taxon>Fungi</taxon>
        <taxon>Dikarya</taxon>
        <taxon>Ascomycota</taxon>
        <taxon>Pezizomycotina</taxon>
        <taxon>Eurotiomycetes</taxon>
        <taxon>Eurotiomycetidae</taxon>
        <taxon>Eurotiales</taxon>
        <taxon>Aspergillaceae</taxon>
        <taxon>Penicillium</taxon>
    </lineage>
</organism>
<evidence type="ECO:0000256" key="8">
    <source>
        <dbReference type="ARBA" id="ARBA00022792"/>
    </source>
</evidence>
<comment type="function">
    <text evidence="1">Accessory subunit of the mitochondrial membrane respiratory chain NADH dehydrogenase (Complex I), that is believed not to be involved in catalysis. Complex I functions in the transfer of electrons from NADH to the respiratory chain. The immediate electron acceptor for the enzyme is believed to be ubiquinone.</text>
</comment>
<feature type="region of interest" description="Disordered" evidence="13">
    <location>
        <begin position="46"/>
        <end position="83"/>
    </location>
</feature>
<dbReference type="PANTHER" id="PTHR17098">
    <property type="entry name" value="NADH-UBIQUINONE OXIDOREDUCTASE MWFE SUBUNIT"/>
    <property type="match status" value="1"/>
</dbReference>